<evidence type="ECO:0000256" key="2">
    <source>
        <dbReference type="SAM" id="MobiDB-lite"/>
    </source>
</evidence>
<dbReference type="EMBL" id="LLXH01005542">
    <property type="protein sequence ID" value="PKC52564.1"/>
    <property type="molecule type" value="Genomic_DNA"/>
</dbReference>
<evidence type="ECO:0000313" key="4">
    <source>
        <dbReference type="Proteomes" id="UP000232688"/>
    </source>
</evidence>
<reference evidence="3 4" key="1">
    <citation type="submission" date="2017-10" db="EMBL/GenBank/DDBJ databases">
        <title>Extensive intraspecific genome diversity in a model arbuscular mycorrhizal fungus.</title>
        <authorList>
            <person name="Chen E.C.H."/>
            <person name="Morin E."/>
            <person name="Baudet D."/>
            <person name="Noel J."/>
            <person name="Ndikumana S."/>
            <person name="Charron P."/>
            <person name="St-Onge C."/>
            <person name="Giorgi J."/>
            <person name="Grigoriev I.V."/>
            <person name="Roux C."/>
            <person name="Martin F.M."/>
            <person name="Corradi N."/>
        </authorList>
    </citation>
    <scope>NUCLEOTIDE SEQUENCE [LARGE SCALE GENOMIC DNA]</scope>
    <source>
        <strain evidence="3 4">A1</strain>
    </source>
</reference>
<evidence type="ECO:0000313" key="3">
    <source>
        <dbReference type="EMBL" id="PKC52564.1"/>
    </source>
</evidence>
<organism evidence="3 4">
    <name type="scientific">Rhizophagus irregularis</name>
    <dbReference type="NCBI Taxonomy" id="588596"/>
    <lineage>
        <taxon>Eukaryota</taxon>
        <taxon>Fungi</taxon>
        <taxon>Fungi incertae sedis</taxon>
        <taxon>Mucoromycota</taxon>
        <taxon>Glomeromycotina</taxon>
        <taxon>Glomeromycetes</taxon>
        <taxon>Glomerales</taxon>
        <taxon>Glomeraceae</taxon>
        <taxon>Rhizophagus</taxon>
    </lineage>
</organism>
<comment type="caution">
    <text evidence="3">The sequence shown here is derived from an EMBL/GenBank/DDBJ whole genome shotgun (WGS) entry which is preliminary data.</text>
</comment>
<sequence>MGGEPAQISSSEIESLRLELERAKENHNSKEYTIECMEKRIESSNSIFKRKIDILSLGRLKLIDENRSLMDQLASKKEPKGTSSKIISSEGIPLESDGADAVPLS</sequence>
<name>A0A2N0QNE2_9GLOM</name>
<feature type="coiled-coil region" evidence="1">
    <location>
        <begin position="6"/>
        <end position="40"/>
    </location>
</feature>
<gene>
    <name evidence="3" type="ORF">RhiirA1_481215</name>
</gene>
<feature type="region of interest" description="Disordered" evidence="2">
    <location>
        <begin position="73"/>
        <end position="105"/>
    </location>
</feature>
<dbReference type="VEuPathDB" id="FungiDB:RhiirA1_481215"/>
<evidence type="ECO:0000256" key="1">
    <source>
        <dbReference type="SAM" id="Coils"/>
    </source>
</evidence>
<accession>A0A2N0QNE2</accession>
<reference evidence="3 4" key="2">
    <citation type="submission" date="2017-10" db="EMBL/GenBank/DDBJ databases">
        <title>Genome analyses suggest a sexual origin of heterokaryosis in a supposedly ancient asexual fungus.</title>
        <authorList>
            <person name="Corradi N."/>
            <person name="Sedzielewska K."/>
            <person name="Noel J."/>
            <person name="Charron P."/>
            <person name="Farinelli L."/>
            <person name="Marton T."/>
            <person name="Kruger M."/>
            <person name="Pelin A."/>
            <person name="Brachmann A."/>
            <person name="Corradi N."/>
        </authorList>
    </citation>
    <scope>NUCLEOTIDE SEQUENCE [LARGE SCALE GENOMIC DNA]</scope>
    <source>
        <strain evidence="3 4">A1</strain>
    </source>
</reference>
<dbReference type="Proteomes" id="UP000232688">
    <property type="component" value="Unassembled WGS sequence"/>
</dbReference>
<dbReference type="AlphaFoldDB" id="A0A2N0QNE2"/>
<keyword evidence="1" id="KW-0175">Coiled coil</keyword>
<proteinExistence type="predicted"/>
<dbReference type="VEuPathDB" id="FungiDB:FUN_019392"/>
<protein>
    <submittedName>
        <fullName evidence="3">Uncharacterized protein</fullName>
    </submittedName>
</protein>